<dbReference type="Proteomes" id="UP000037594">
    <property type="component" value="Unassembled WGS sequence"/>
</dbReference>
<keyword evidence="4" id="KW-0804">Transcription</keyword>
<protein>
    <recommendedName>
        <fullName evidence="6">HTH tetR-type domain-containing protein</fullName>
    </recommendedName>
</protein>
<dbReference type="OrthoDB" id="1669699at2"/>
<dbReference type="SUPFAM" id="SSF48498">
    <property type="entry name" value="Tetracyclin repressor-like, C-terminal domain"/>
    <property type="match status" value="1"/>
</dbReference>
<dbReference type="InterPro" id="IPR001647">
    <property type="entry name" value="HTH_TetR"/>
</dbReference>
<evidence type="ECO:0000313" key="7">
    <source>
        <dbReference type="EMBL" id="KMV14294.1"/>
    </source>
</evidence>
<reference evidence="7 8" key="1">
    <citation type="submission" date="2015-06" db="EMBL/GenBank/DDBJ databases">
        <title>Genome sequence of Mycobacterium conceptionense strain MLE.</title>
        <authorList>
            <person name="Greninger A.L."/>
            <person name="Cunningham G."/>
            <person name="Chiu C.Y."/>
            <person name="Miller S."/>
        </authorList>
    </citation>
    <scope>NUCLEOTIDE SEQUENCE [LARGE SCALE GENOMIC DNA]</scope>
    <source>
        <strain evidence="7 8">MLE</strain>
    </source>
</reference>
<dbReference type="AlphaFoldDB" id="A0A0J8WMP6"/>
<evidence type="ECO:0000256" key="5">
    <source>
        <dbReference type="PROSITE-ProRule" id="PRU00335"/>
    </source>
</evidence>
<organism evidence="7 8">
    <name type="scientific">Mycolicibacterium conceptionense</name>
    <dbReference type="NCBI Taxonomy" id="451644"/>
    <lineage>
        <taxon>Bacteria</taxon>
        <taxon>Bacillati</taxon>
        <taxon>Actinomycetota</taxon>
        <taxon>Actinomycetes</taxon>
        <taxon>Mycobacteriales</taxon>
        <taxon>Mycobacteriaceae</taxon>
        <taxon>Mycolicibacterium</taxon>
    </lineage>
</organism>
<evidence type="ECO:0000256" key="2">
    <source>
        <dbReference type="ARBA" id="ARBA00023015"/>
    </source>
</evidence>
<dbReference type="Gene3D" id="1.10.10.60">
    <property type="entry name" value="Homeodomain-like"/>
    <property type="match status" value="1"/>
</dbReference>
<dbReference type="InterPro" id="IPR050109">
    <property type="entry name" value="HTH-type_TetR-like_transc_reg"/>
</dbReference>
<dbReference type="InterPro" id="IPR036271">
    <property type="entry name" value="Tet_transcr_reg_TetR-rel_C_sf"/>
</dbReference>
<dbReference type="Gene3D" id="1.10.357.10">
    <property type="entry name" value="Tetracycline Repressor, domain 2"/>
    <property type="match status" value="1"/>
</dbReference>
<evidence type="ECO:0000259" key="6">
    <source>
        <dbReference type="PROSITE" id="PS50977"/>
    </source>
</evidence>
<evidence type="ECO:0000256" key="1">
    <source>
        <dbReference type="ARBA" id="ARBA00022491"/>
    </source>
</evidence>
<evidence type="ECO:0000256" key="3">
    <source>
        <dbReference type="ARBA" id="ARBA00023125"/>
    </source>
</evidence>
<dbReference type="SUPFAM" id="SSF46689">
    <property type="entry name" value="Homeodomain-like"/>
    <property type="match status" value="1"/>
</dbReference>
<dbReference type="Pfam" id="PF00440">
    <property type="entry name" value="TetR_N"/>
    <property type="match status" value="1"/>
</dbReference>
<gene>
    <name evidence="7" type="ORF">ACT17_30970</name>
</gene>
<dbReference type="PATRIC" id="fig|451644.5.peg.6352"/>
<proteinExistence type="predicted"/>
<dbReference type="RefSeq" id="WP_048896462.1">
    <property type="nucleotide sequence ID" value="NZ_LFOD01000051.1"/>
</dbReference>
<dbReference type="PANTHER" id="PTHR30055">
    <property type="entry name" value="HTH-TYPE TRANSCRIPTIONAL REGULATOR RUTR"/>
    <property type="match status" value="1"/>
</dbReference>
<keyword evidence="3 5" id="KW-0238">DNA-binding</keyword>
<evidence type="ECO:0000313" key="8">
    <source>
        <dbReference type="Proteomes" id="UP000037594"/>
    </source>
</evidence>
<sequence length="237" mass="26680">MAAKEPARARARRGRAQDILSAFTRNVARRGYSGSNFSEIANELEISKGTIVHFYGTKDKLFAKLHDGYMERRLREAHDILNRLDSPDQKLSGLLFALMQYQDIDRDATLAFQREIAMVATLDSLAHGRELRNEYMSMFRSLIEEGTRNGSFRPLDVEVQSLLIFGATQWTWTWFKPEGRLTALEAGSQLVQLCLGSLLSDRRRLDRLADPEGKSASTALAVLASHMDSNSPSTQAR</sequence>
<dbReference type="GO" id="GO:0003700">
    <property type="term" value="F:DNA-binding transcription factor activity"/>
    <property type="evidence" value="ECO:0007669"/>
    <property type="project" value="TreeGrafter"/>
</dbReference>
<evidence type="ECO:0000256" key="4">
    <source>
        <dbReference type="ARBA" id="ARBA00023163"/>
    </source>
</evidence>
<dbReference type="EMBL" id="LFOD01000051">
    <property type="protein sequence ID" value="KMV14294.1"/>
    <property type="molecule type" value="Genomic_DNA"/>
</dbReference>
<dbReference type="PROSITE" id="PS50977">
    <property type="entry name" value="HTH_TETR_2"/>
    <property type="match status" value="1"/>
</dbReference>
<name>A0A0J8WMP6_9MYCO</name>
<comment type="caution">
    <text evidence="7">The sequence shown here is derived from an EMBL/GenBank/DDBJ whole genome shotgun (WGS) entry which is preliminary data.</text>
</comment>
<keyword evidence="2" id="KW-0805">Transcription regulation</keyword>
<dbReference type="Pfam" id="PF17932">
    <property type="entry name" value="TetR_C_24"/>
    <property type="match status" value="1"/>
</dbReference>
<feature type="DNA-binding region" description="H-T-H motif" evidence="5">
    <location>
        <begin position="36"/>
        <end position="55"/>
    </location>
</feature>
<keyword evidence="1" id="KW-0678">Repressor</keyword>
<dbReference type="InterPro" id="IPR009057">
    <property type="entry name" value="Homeodomain-like_sf"/>
</dbReference>
<dbReference type="GO" id="GO:0000976">
    <property type="term" value="F:transcription cis-regulatory region binding"/>
    <property type="evidence" value="ECO:0007669"/>
    <property type="project" value="TreeGrafter"/>
</dbReference>
<dbReference type="InterPro" id="IPR041490">
    <property type="entry name" value="KstR2_TetR_C"/>
</dbReference>
<accession>A0A0J8WMP6</accession>
<feature type="domain" description="HTH tetR-type" evidence="6">
    <location>
        <begin position="13"/>
        <end position="73"/>
    </location>
</feature>
<dbReference type="PANTHER" id="PTHR30055:SF175">
    <property type="entry name" value="HTH-TYPE TRANSCRIPTIONAL REPRESSOR KSTR2"/>
    <property type="match status" value="1"/>
</dbReference>